<name>A0AAD7M6R5_QUISA</name>
<dbReference type="InterPro" id="IPR036852">
    <property type="entry name" value="Peptidase_S8/S53_dom_sf"/>
</dbReference>
<keyword evidence="3" id="KW-0645">Protease</keyword>
<evidence type="ECO:0000256" key="7">
    <source>
        <dbReference type="PIRSR" id="PIRSR615500-1"/>
    </source>
</evidence>
<dbReference type="InterPro" id="IPR045051">
    <property type="entry name" value="SBT"/>
</dbReference>
<dbReference type="SUPFAM" id="SSF52743">
    <property type="entry name" value="Subtilisin-like"/>
    <property type="match status" value="1"/>
</dbReference>
<evidence type="ECO:0000256" key="6">
    <source>
        <dbReference type="ARBA" id="ARBA00022825"/>
    </source>
</evidence>
<dbReference type="GO" id="GO:0005576">
    <property type="term" value="C:extracellular region"/>
    <property type="evidence" value="ECO:0007669"/>
    <property type="project" value="UniProtKB-SubCell"/>
</dbReference>
<dbReference type="Pfam" id="PF05922">
    <property type="entry name" value="Inhibitor_I9"/>
    <property type="match status" value="1"/>
</dbReference>
<organism evidence="11 12">
    <name type="scientific">Quillaja saponaria</name>
    <name type="common">Soap bark tree</name>
    <dbReference type="NCBI Taxonomy" id="32244"/>
    <lineage>
        <taxon>Eukaryota</taxon>
        <taxon>Viridiplantae</taxon>
        <taxon>Streptophyta</taxon>
        <taxon>Embryophyta</taxon>
        <taxon>Tracheophyta</taxon>
        <taxon>Spermatophyta</taxon>
        <taxon>Magnoliopsida</taxon>
        <taxon>eudicotyledons</taxon>
        <taxon>Gunneridae</taxon>
        <taxon>Pentapetalae</taxon>
        <taxon>rosids</taxon>
        <taxon>fabids</taxon>
        <taxon>Fabales</taxon>
        <taxon>Quillajaceae</taxon>
        <taxon>Quillaja</taxon>
    </lineage>
</organism>
<keyword evidence="6" id="KW-0720">Serine protease</keyword>
<dbReference type="CDD" id="cd02120">
    <property type="entry name" value="PA_subtilisin_like"/>
    <property type="match status" value="1"/>
</dbReference>
<keyword evidence="5" id="KW-0378">Hydrolase</keyword>
<evidence type="ECO:0000256" key="1">
    <source>
        <dbReference type="ARBA" id="ARBA00004613"/>
    </source>
</evidence>
<dbReference type="Gene3D" id="3.50.30.30">
    <property type="match status" value="1"/>
</dbReference>
<dbReference type="InterPro" id="IPR000209">
    <property type="entry name" value="Peptidase_S8/S53_dom"/>
</dbReference>
<keyword evidence="12" id="KW-1185">Reference proteome</keyword>
<dbReference type="Pfam" id="PF00082">
    <property type="entry name" value="Peptidase_S8"/>
    <property type="match status" value="1"/>
</dbReference>
<sequence length="564" mass="61346">MQVYVAYMGEKPRDQINVKPEQYSMLESVLGSYGRSFNGFAAKLSDEEVARLSDVEGVISVLPNTMLQLHTTRSWDFIGFIKSYVKDSEGGDVIIGIIDSGIWPEADSFSDEGFGPPPEKWKGSCSNPENFTCNNKLIGARYYNSLSFYHESDIRSPRDGRGHGTHTASTAADILAAFDDAIADRVDIVSVSFGTPTNAQYFDDPTTIGSFHAMRKGILTVASAGNDGPQRAIVSNYAPWILTVAATNSDRKFISQLILENGQRFEGYALNNVNLHGKSFLLIWGGDAANVSGNVISLTSKYCYPGELDSNKVTGKIVLCEGRSDASGITTAGGVGAIMPRRPFEHFALPFPLPATLINSEEIDKVLEYIRYSKNPEATVLVTESWKDDEAPYIASFSSRGPSPISPDVVKPDISAPGVNILAAWSPIAPLSPSKLDTRRIKYNMDSGTSMSCPHVSSAAAHVKATHPDWSPAAVKSALMTTAYLMDAEKHENEREFAYGSGLLNPVKAIDPGLVFNASEPDYNSYLCKQGYNTTTLRLITGERSVCRSPRTVEHGISIIPHCH</sequence>
<comment type="subcellular location">
    <subcellularLocation>
        <location evidence="1">Secreted</location>
    </subcellularLocation>
</comment>
<reference evidence="11" key="1">
    <citation type="journal article" date="2023" name="Science">
        <title>Elucidation of the pathway for biosynthesis of saponin adjuvants from the soapbark tree.</title>
        <authorList>
            <person name="Reed J."/>
            <person name="Orme A."/>
            <person name="El-Demerdash A."/>
            <person name="Owen C."/>
            <person name="Martin L.B.B."/>
            <person name="Misra R.C."/>
            <person name="Kikuchi S."/>
            <person name="Rejzek M."/>
            <person name="Martin A.C."/>
            <person name="Harkess A."/>
            <person name="Leebens-Mack J."/>
            <person name="Louveau T."/>
            <person name="Stephenson M.J."/>
            <person name="Osbourn A."/>
        </authorList>
    </citation>
    <scope>NUCLEOTIDE SEQUENCE</scope>
    <source>
        <strain evidence="11">S10</strain>
    </source>
</reference>
<evidence type="ECO:0000256" key="8">
    <source>
        <dbReference type="PROSITE-ProRule" id="PRU01240"/>
    </source>
</evidence>
<feature type="active site" description="Charge relay system" evidence="7">
    <location>
        <position position="99"/>
    </location>
</feature>
<evidence type="ECO:0000256" key="5">
    <source>
        <dbReference type="ARBA" id="ARBA00022801"/>
    </source>
</evidence>
<feature type="active site" description="Charge relay system" evidence="7">
    <location>
        <position position="450"/>
    </location>
</feature>
<dbReference type="InterPro" id="IPR010259">
    <property type="entry name" value="S8pro/Inhibitor_I9"/>
</dbReference>
<comment type="similarity">
    <text evidence="2 8">Belongs to the peptidase S8 family.</text>
</comment>
<accession>A0AAD7M6R5</accession>
<proteinExistence type="inferred from homology"/>
<dbReference type="PROSITE" id="PS51892">
    <property type="entry name" value="SUBTILASE"/>
    <property type="match status" value="1"/>
</dbReference>
<dbReference type="EMBL" id="JARAOO010000004">
    <property type="protein sequence ID" value="KAJ7970036.1"/>
    <property type="molecule type" value="Genomic_DNA"/>
</dbReference>
<dbReference type="GO" id="GO:0006508">
    <property type="term" value="P:proteolysis"/>
    <property type="evidence" value="ECO:0007669"/>
    <property type="project" value="UniProtKB-KW"/>
</dbReference>
<dbReference type="InterPro" id="IPR037045">
    <property type="entry name" value="S8pro/Inhibitor_I9_sf"/>
</dbReference>
<protein>
    <submittedName>
        <fullName evidence="11">Cucumisin-like</fullName>
    </submittedName>
</protein>
<dbReference type="PANTHER" id="PTHR10795">
    <property type="entry name" value="PROPROTEIN CONVERTASE SUBTILISIN/KEXIN"/>
    <property type="match status" value="1"/>
</dbReference>
<evidence type="ECO:0000259" key="10">
    <source>
        <dbReference type="Pfam" id="PF05922"/>
    </source>
</evidence>
<evidence type="ECO:0000313" key="11">
    <source>
        <dbReference type="EMBL" id="KAJ7970036.1"/>
    </source>
</evidence>
<evidence type="ECO:0000256" key="3">
    <source>
        <dbReference type="ARBA" id="ARBA00022670"/>
    </source>
</evidence>
<dbReference type="Gene3D" id="3.30.70.80">
    <property type="entry name" value="Peptidase S8 propeptide/proteinase inhibitor I9"/>
    <property type="match status" value="1"/>
</dbReference>
<feature type="domain" description="Peptidase S8/S53" evidence="9">
    <location>
        <begin position="171"/>
        <end position="502"/>
    </location>
</feature>
<dbReference type="InterPro" id="IPR034197">
    <property type="entry name" value="Peptidases_S8_3"/>
</dbReference>
<dbReference type="Proteomes" id="UP001163823">
    <property type="component" value="Chromosome 4"/>
</dbReference>
<feature type="domain" description="Inhibitor I9" evidence="10">
    <location>
        <begin position="26"/>
        <end position="70"/>
    </location>
</feature>
<comment type="caution">
    <text evidence="11">The sequence shown here is derived from an EMBL/GenBank/DDBJ whole genome shotgun (WGS) entry which is preliminary data.</text>
</comment>
<dbReference type="KEGG" id="qsa:O6P43_008285"/>
<evidence type="ECO:0000256" key="4">
    <source>
        <dbReference type="ARBA" id="ARBA00022729"/>
    </source>
</evidence>
<keyword evidence="4" id="KW-0732">Signal</keyword>
<dbReference type="CDD" id="cd04852">
    <property type="entry name" value="Peptidases_S8_3"/>
    <property type="match status" value="1"/>
</dbReference>
<dbReference type="Gene3D" id="3.40.50.200">
    <property type="entry name" value="Peptidase S8/S53 domain"/>
    <property type="match status" value="2"/>
</dbReference>
<evidence type="ECO:0000256" key="2">
    <source>
        <dbReference type="ARBA" id="ARBA00011073"/>
    </source>
</evidence>
<feature type="active site" description="Charge relay system" evidence="7">
    <location>
        <position position="163"/>
    </location>
</feature>
<dbReference type="PRINTS" id="PR00723">
    <property type="entry name" value="SUBTILISIN"/>
</dbReference>
<dbReference type="AlphaFoldDB" id="A0AAD7M6R5"/>
<evidence type="ECO:0000259" key="9">
    <source>
        <dbReference type="Pfam" id="PF00082"/>
    </source>
</evidence>
<gene>
    <name evidence="11" type="ORF">O6P43_008285</name>
</gene>
<evidence type="ECO:0000313" key="12">
    <source>
        <dbReference type="Proteomes" id="UP001163823"/>
    </source>
</evidence>
<dbReference type="GO" id="GO:0004252">
    <property type="term" value="F:serine-type endopeptidase activity"/>
    <property type="evidence" value="ECO:0007669"/>
    <property type="project" value="InterPro"/>
</dbReference>
<comment type="caution">
    <text evidence="8">Lacks conserved residue(s) required for the propagation of feature annotation.</text>
</comment>
<dbReference type="InterPro" id="IPR015500">
    <property type="entry name" value="Peptidase_S8_subtilisin-rel"/>
</dbReference>